<name>A0A6M3K7X0_9ZZZZ</name>
<evidence type="ECO:0000313" key="1">
    <source>
        <dbReference type="EMBL" id="QJA77865.1"/>
    </source>
</evidence>
<gene>
    <name evidence="1" type="ORF">MM415A01195_0002</name>
</gene>
<reference evidence="1" key="1">
    <citation type="submission" date="2020-03" db="EMBL/GenBank/DDBJ databases">
        <title>The deep terrestrial virosphere.</title>
        <authorList>
            <person name="Holmfeldt K."/>
            <person name="Nilsson E."/>
            <person name="Simone D."/>
            <person name="Lopez-Fernandez M."/>
            <person name="Wu X."/>
            <person name="de Brujin I."/>
            <person name="Lundin D."/>
            <person name="Andersson A."/>
            <person name="Bertilsson S."/>
            <person name="Dopson M."/>
        </authorList>
    </citation>
    <scope>NUCLEOTIDE SEQUENCE</scope>
    <source>
        <strain evidence="1">MM415A01195</strain>
    </source>
</reference>
<accession>A0A6M3K7X0</accession>
<dbReference type="AlphaFoldDB" id="A0A6M3K7X0"/>
<proteinExistence type="predicted"/>
<organism evidence="1">
    <name type="scientific">viral metagenome</name>
    <dbReference type="NCBI Taxonomy" id="1070528"/>
    <lineage>
        <taxon>unclassified sequences</taxon>
        <taxon>metagenomes</taxon>
        <taxon>organismal metagenomes</taxon>
    </lineage>
</organism>
<sequence>MGAVDRSGSAIVQPSNAYSLADLQMGAYRVNNGTVTLGVSPTDRIGAYVGTITVATGKSAGTLASVVSGIIRNITQTTPNLTGTGTATTELLDAAGGTIVSLAAQDESVVTNYGTIQPIGTTMSWVSTTSGTGQASAMNIILNVHYET</sequence>
<protein>
    <submittedName>
        <fullName evidence="1">Uncharacterized protein</fullName>
    </submittedName>
</protein>
<dbReference type="EMBL" id="MT142307">
    <property type="protein sequence ID" value="QJA77865.1"/>
    <property type="molecule type" value="Genomic_DNA"/>
</dbReference>